<protein>
    <submittedName>
        <fullName evidence="4">DNA-protecting protein DprA</fullName>
    </submittedName>
</protein>
<gene>
    <name evidence="4" type="primary">dprA</name>
    <name evidence="4" type="ORF">IB647_08145</name>
</gene>
<sequence length="371" mass="41211">MNDTTNFIIALSCTPYFGNSRLLRALELNIDFREIVDNPSEFIKSLSLRSESIEYLSNRKYQSYLDKINNWLENSNNKLVIYSDQDYPESLKHISNPPFVLYCTGNTKLLETAQLAIVGARNNSIYGKNVTYKLCKELKDSNITITSGLAYGIDTLAHKYALENNLNTIAVVGTGVDIIYPNSNRELYSNIISNNGLIISELPLGTTASRYTFPQRNRIISGLSKGVVIIEAASKSGSLITAQHALKQNKEVFAVPGSIFSTSSQGCNELIKQGAKLVCDINDILEEININSNNLLQETSTKIADDNINLSDPEKVILDIIEQELTTIDKIVTESKLPYIEITPILFELELKSLIESVPGGYINTQRIATP</sequence>
<feature type="domain" description="Smf/DprA SLOG" evidence="2">
    <location>
        <begin position="79"/>
        <end position="288"/>
    </location>
</feature>
<dbReference type="PANTHER" id="PTHR43022:SF1">
    <property type="entry name" value="PROTEIN SMF"/>
    <property type="match status" value="1"/>
</dbReference>
<accession>A0A9Q2KRZ1</accession>
<dbReference type="InterPro" id="IPR057666">
    <property type="entry name" value="DrpA_SLOG"/>
</dbReference>
<dbReference type="SUPFAM" id="SSF102405">
    <property type="entry name" value="MCP/YpsA-like"/>
    <property type="match status" value="1"/>
</dbReference>
<dbReference type="Gene3D" id="1.10.10.10">
    <property type="entry name" value="Winged helix-like DNA-binding domain superfamily/Winged helix DNA-binding domain"/>
    <property type="match status" value="1"/>
</dbReference>
<evidence type="ECO:0000313" key="5">
    <source>
        <dbReference type="Proteomes" id="UP000701999"/>
    </source>
</evidence>
<dbReference type="InterPro" id="IPR041614">
    <property type="entry name" value="DprA_WH"/>
</dbReference>
<reference evidence="4 5" key="1">
    <citation type="submission" date="2020-09" db="EMBL/GenBank/DDBJ databases">
        <title>Development of specific Francisella tularensis PCR assay based on in-depth characterization of family Francisellaceae.</title>
        <authorList>
            <person name="Ohrman C."/>
            <person name="Sahl J."/>
            <person name="Sjodin A."/>
            <person name="Uneklint I."/>
            <person name="Ballard R."/>
            <person name="Karlsson L."/>
            <person name="Mcdonough R."/>
            <person name="Sundell D."/>
            <person name="Soria K."/>
            <person name="Brindeflk B."/>
            <person name="Vallesi A."/>
            <person name="Ramirez-Paredes J.G."/>
            <person name="Colquhoun D."/>
            <person name="Myrtennas K."/>
            <person name="Birdsell D."/>
            <person name="Johansson A."/>
            <person name="Wagner D."/>
            <person name="Forsman M."/>
        </authorList>
    </citation>
    <scope>NUCLEOTIDE SEQUENCE [LARGE SCALE GENOMIC DNA]</scope>
    <source>
        <strain evidence="4 5">FSC1140</strain>
    </source>
</reference>
<dbReference type="Pfam" id="PF17782">
    <property type="entry name" value="WHD_DprA"/>
    <property type="match status" value="1"/>
</dbReference>
<proteinExistence type="inferred from homology"/>
<dbReference type="Proteomes" id="UP000701999">
    <property type="component" value="Unassembled WGS sequence"/>
</dbReference>
<dbReference type="GeneID" id="93255738"/>
<dbReference type="EMBL" id="JACVKN010000171">
    <property type="protein sequence ID" value="MBK2065567.1"/>
    <property type="molecule type" value="Genomic_DNA"/>
</dbReference>
<dbReference type="RefSeq" id="WP_159184850.1">
    <property type="nucleotide sequence ID" value="NZ_JACVJL010000004.1"/>
</dbReference>
<evidence type="ECO:0000259" key="2">
    <source>
        <dbReference type="Pfam" id="PF02481"/>
    </source>
</evidence>
<evidence type="ECO:0000256" key="1">
    <source>
        <dbReference type="ARBA" id="ARBA00006525"/>
    </source>
</evidence>
<dbReference type="GO" id="GO:0009294">
    <property type="term" value="P:DNA-mediated transformation"/>
    <property type="evidence" value="ECO:0007669"/>
    <property type="project" value="InterPro"/>
</dbReference>
<dbReference type="InterPro" id="IPR003488">
    <property type="entry name" value="DprA"/>
</dbReference>
<name>A0A9Q2KRZ1_9GAMM</name>
<comment type="similarity">
    <text evidence="1">Belongs to the DprA/Smf family.</text>
</comment>
<dbReference type="NCBIfam" id="TIGR00732">
    <property type="entry name" value="dprA"/>
    <property type="match status" value="1"/>
</dbReference>
<dbReference type="AlphaFoldDB" id="A0A9Q2KRZ1"/>
<dbReference type="PANTHER" id="PTHR43022">
    <property type="entry name" value="PROTEIN SMF"/>
    <property type="match status" value="1"/>
</dbReference>
<comment type="caution">
    <text evidence="4">The sequence shown here is derived from an EMBL/GenBank/DDBJ whole genome shotgun (WGS) entry which is preliminary data.</text>
</comment>
<feature type="domain" description="DprA winged helix" evidence="3">
    <location>
        <begin position="309"/>
        <end position="361"/>
    </location>
</feature>
<evidence type="ECO:0000313" key="4">
    <source>
        <dbReference type="EMBL" id="MBK2065567.1"/>
    </source>
</evidence>
<keyword evidence="5" id="KW-1185">Reference proteome</keyword>
<evidence type="ECO:0000259" key="3">
    <source>
        <dbReference type="Pfam" id="PF17782"/>
    </source>
</evidence>
<dbReference type="Gene3D" id="3.40.50.450">
    <property type="match status" value="1"/>
</dbReference>
<dbReference type="InterPro" id="IPR036388">
    <property type="entry name" value="WH-like_DNA-bd_sf"/>
</dbReference>
<organism evidence="4 5">
    <name type="scientific">Francisella noatunensis</name>
    <dbReference type="NCBI Taxonomy" id="657445"/>
    <lineage>
        <taxon>Bacteria</taxon>
        <taxon>Pseudomonadati</taxon>
        <taxon>Pseudomonadota</taxon>
        <taxon>Gammaproteobacteria</taxon>
        <taxon>Thiotrichales</taxon>
        <taxon>Francisellaceae</taxon>
        <taxon>Francisella</taxon>
    </lineage>
</organism>
<dbReference type="Pfam" id="PF02481">
    <property type="entry name" value="DNA_processg_A"/>
    <property type="match status" value="1"/>
</dbReference>